<name>A0A1H7IPL5_HALLR</name>
<evidence type="ECO:0000313" key="2">
    <source>
        <dbReference type="Proteomes" id="UP000183894"/>
    </source>
</evidence>
<dbReference type="RefSeq" id="WP_074792408.1">
    <property type="nucleotide sequence ID" value="NZ_FOAD01000001.1"/>
</dbReference>
<evidence type="ECO:0000313" key="1">
    <source>
        <dbReference type="EMBL" id="SEK64419.1"/>
    </source>
</evidence>
<evidence type="ECO:0008006" key="3">
    <source>
        <dbReference type="Google" id="ProtNLM"/>
    </source>
</evidence>
<dbReference type="AlphaFoldDB" id="A0A1H7IPL5"/>
<reference evidence="1 2" key="1">
    <citation type="submission" date="2016-10" db="EMBL/GenBank/DDBJ databases">
        <authorList>
            <person name="de Groot N.N."/>
        </authorList>
    </citation>
    <scope>NUCLEOTIDE SEQUENCE [LARGE SCALE GENOMIC DNA]</scope>
    <source>
        <strain evidence="1 2">CDM_5</strain>
    </source>
</reference>
<gene>
    <name evidence="1" type="ORF">SAMN04488691_101977</name>
</gene>
<dbReference type="EMBL" id="FOAD01000001">
    <property type="protein sequence ID" value="SEK64419.1"/>
    <property type="molecule type" value="Genomic_DNA"/>
</dbReference>
<dbReference type="Proteomes" id="UP000183894">
    <property type="component" value="Unassembled WGS sequence"/>
</dbReference>
<dbReference type="OrthoDB" id="295577at2157"/>
<accession>A0A1H7IPL5</accession>
<protein>
    <recommendedName>
        <fullName evidence="3">Peroxiredoxin</fullName>
    </recommendedName>
</protein>
<organism evidence="1 2">
    <name type="scientific">Haloferax larsenii</name>
    <dbReference type="NCBI Taxonomy" id="302484"/>
    <lineage>
        <taxon>Archaea</taxon>
        <taxon>Methanobacteriati</taxon>
        <taxon>Methanobacteriota</taxon>
        <taxon>Stenosarchaea group</taxon>
        <taxon>Halobacteria</taxon>
        <taxon>Halobacteriales</taxon>
        <taxon>Haloferacaceae</taxon>
        <taxon>Haloferax</taxon>
    </lineage>
</organism>
<sequence length="174" mass="19019">MDFPRLPSRDTSGQKVVLPDDLDGEQTLLLISFDRRQQSLVGSWRGFAEELSETYDHFEYYELMVLGGRSGMMPSFGGGGGMSPGAARNKRHDNALMARVDKTALQRRLGLLGEGNIYALLIEDGTVVRQAAGVITPKTADALEDLLQEWREANSDWLDATASPEATGDNALDS</sequence>
<proteinExistence type="predicted"/>